<reference evidence="2 3" key="1">
    <citation type="journal article" date="2018" name="Proc. R. Soc. B">
        <title>A non-coding region near Follistatin controls head colour polymorphism in the Gouldian finch.</title>
        <authorList>
            <person name="Toomey M.B."/>
            <person name="Marques C.I."/>
            <person name="Andrade P."/>
            <person name="Araujo P.M."/>
            <person name="Sabatino S."/>
            <person name="Gazda M.A."/>
            <person name="Afonso S."/>
            <person name="Lopes R.J."/>
            <person name="Corbo J.C."/>
            <person name="Carneiro M."/>
        </authorList>
    </citation>
    <scope>NUCLEOTIDE SEQUENCE [LARGE SCALE GENOMIC DNA]</scope>
    <source>
        <strain evidence="2">Red01</strain>
        <tissue evidence="2">Muscle</tissue>
    </source>
</reference>
<evidence type="ECO:0000313" key="3">
    <source>
        <dbReference type="Proteomes" id="UP000276834"/>
    </source>
</evidence>
<gene>
    <name evidence="2" type="ORF">DV515_00004760</name>
</gene>
<comment type="caution">
    <text evidence="2">The sequence shown here is derived from an EMBL/GenBank/DDBJ whole genome shotgun (WGS) entry which is preliminary data.</text>
</comment>
<accession>A0A3L8SPD2</accession>
<keyword evidence="3" id="KW-1185">Reference proteome</keyword>
<sequence length="79" mass="8658">MRCPPARATFGSVRIRGDELPVSAVNRLGEFGGTPRRGQRRTSPSAHLQWKQRFHSRSLCAESVASSFLAASADIGKKF</sequence>
<dbReference type="Proteomes" id="UP000276834">
    <property type="component" value="Unassembled WGS sequence"/>
</dbReference>
<proteinExistence type="predicted"/>
<dbReference type="AlphaFoldDB" id="A0A3L8SPD2"/>
<dbReference type="EMBL" id="QUSF01000010">
    <property type="protein sequence ID" value="RLW05675.1"/>
    <property type="molecule type" value="Genomic_DNA"/>
</dbReference>
<evidence type="ECO:0000313" key="2">
    <source>
        <dbReference type="EMBL" id="RLW05675.1"/>
    </source>
</evidence>
<protein>
    <submittedName>
        <fullName evidence="2">Uncharacterized protein</fullName>
    </submittedName>
</protein>
<name>A0A3L8SPD2_CHLGU</name>
<evidence type="ECO:0000256" key="1">
    <source>
        <dbReference type="SAM" id="MobiDB-lite"/>
    </source>
</evidence>
<feature type="region of interest" description="Disordered" evidence="1">
    <location>
        <begin position="28"/>
        <end position="48"/>
    </location>
</feature>
<organism evidence="2 3">
    <name type="scientific">Chloebia gouldiae</name>
    <name type="common">Gouldian finch</name>
    <name type="synonym">Erythrura gouldiae</name>
    <dbReference type="NCBI Taxonomy" id="44316"/>
    <lineage>
        <taxon>Eukaryota</taxon>
        <taxon>Metazoa</taxon>
        <taxon>Chordata</taxon>
        <taxon>Craniata</taxon>
        <taxon>Vertebrata</taxon>
        <taxon>Euteleostomi</taxon>
        <taxon>Archelosauria</taxon>
        <taxon>Archosauria</taxon>
        <taxon>Dinosauria</taxon>
        <taxon>Saurischia</taxon>
        <taxon>Theropoda</taxon>
        <taxon>Coelurosauria</taxon>
        <taxon>Aves</taxon>
        <taxon>Neognathae</taxon>
        <taxon>Neoaves</taxon>
        <taxon>Telluraves</taxon>
        <taxon>Australaves</taxon>
        <taxon>Passeriformes</taxon>
        <taxon>Passeroidea</taxon>
        <taxon>Passeridae</taxon>
        <taxon>Chloebia</taxon>
    </lineage>
</organism>